<reference evidence="8" key="1">
    <citation type="submission" date="2019-04" db="EMBL/GenBank/DDBJ databases">
        <title>Friends and foes A comparative genomics study of 23 Aspergillus species from section Flavi.</title>
        <authorList>
            <consortium name="DOE Joint Genome Institute"/>
            <person name="Kjaerbolling I."/>
            <person name="Vesth T."/>
            <person name="Frisvad J.C."/>
            <person name="Nybo J.L."/>
            <person name="Theobald S."/>
            <person name="Kildgaard S."/>
            <person name="Isbrandt T."/>
            <person name="Kuo A."/>
            <person name="Sato A."/>
            <person name="Lyhne E.K."/>
            <person name="Kogle M.E."/>
            <person name="Wiebenga A."/>
            <person name="Kun R.S."/>
            <person name="Lubbers R.J."/>
            <person name="Makela M.R."/>
            <person name="Barry K."/>
            <person name="Chovatia M."/>
            <person name="Clum A."/>
            <person name="Daum C."/>
            <person name="Haridas S."/>
            <person name="He G."/>
            <person name="LaButti K."/>
            <person name="Lipzen A."/>
            <person name="Mondo S."/>
            <person name="Riley R."/>
            <person name="Salamov A."/>
            <person name="Simmons B.A."/>
            <person name="Magnuson J.K."/>
            <person name="Henrissat B."/>
            <person name="Mortensen U.H."/>
            <person name="Larsen T.O."/>
            <person name="Devries R.P."/>
            <person name="Grigoriev I.V."/>
            <person name="Machida M."/>
            <person name="Baker S.E."/>
            <person name="Andersen M.R."/>
        </authorList>
    </citation>
    <scope>NUCLEOTIDE SEQUENCE [LARGE SCALE GENOMIC DNA]</scope>
    <source>
        <strain evidence="8">CBS 121.62</strain>
    </source>
</reference>
<organism evidence="8">
    <name type="scientific">Aspergillus flavus</name>
    <dbReference type="NCBI Taxonomy" id="5059"/>
    <lineage>
        <taxon>Eukaryota</taxon>
        <taxon>Fungi</taxon>
        <taxon>Dikarya</taxon>
        <taxon>Ascomycota</taxon>
        <taxon>Pezizomycotina</taxon>
        <taxon>Eurotiomycetes</taxon>
        <taxon>Eurotiomycetidae</taxon>
        <taxon>Eurotiales</taxon>
        <taxon>Aspergillaceae</taxon>
        <taxon>Aspergillus</taxon>
        <taxon>Aspergillus subgen. Circumdati</taxon>
    </lineage>
</organism>
<keyword evidence="5" id="KW-0804">Transcription</keyword>
<dbReference type="GO" id="GO:0000981">
    <property type="term" value="F:DNA-binding transcription factor activity, RNA polymerase II-specific"/>
    <property type="evidence" value="ECO:0007669"/>
    <property type="project" value="InterPro"/>
</dbReference>
<dbReference type="Pfam" id="PF00172">
    <property type="entry name" value="Zn_clus"/>
    <property type="match status" value="1"/>
</dbReference>
<dbReference type="InterPro" id="IPR052360">
    <property type="entry name" value="Transcr_Regulatory_Proteins"/>
</dbReference>
<keyword evidence="4" id="KW-0238">DNA-binding</keyword>
<evidence type="ECO:0000256" key="5">
    <source>
        <dbReference type="ARBA" id="ARBA00023163"/>
    </source>
</evidence>
<evidence type="ECO:0000256" key="6">
    <source>
        <dbReference type="ARBA" id="ARBA00023242"/>
    </source>
</evidence>
<dbReference type="InterPro" id="IPR036864">
    <property type="entry name" value="Zn2-C6_fun-type_DNA-bd_sf"/>
</dbReference>
<dbReference type="CDD" id="cd00067">
    <property type="entry name" value="GAL4"/>
    <property type="match status" value="1"/>
</dbReference>
<evidence type="ECO:0000256" key="3">
    <source>
        <dbReference type="ARBA" id="ARBA00023015"/>
    </source>
</evidence>
<proteinExistence type="predicted"/>
<dbReference type="Gene3D" id="4.10.240.10">
    <property type="entry name" value="Zn(2)-C6 fungal-type DNA-binding domain"/>
    <property type="match status" value="1"/>
</dbReference>
<keyword evidence="3" id="KW-0805">Transcription regulation</keyword>
<evidence type="ECO:0000256" key="4">
    <source>
        <dbReference type="ARBA" id="ARBA00023125"/>
    </source>
</evidence>
<gene>
    <name evidence="8" type="ORF">BDV35DRAFT_260018</name>
</gene>
<dbReference type="PANTHER" id="PTHR36206">
    <property type="entry name" value="ASPERCRYPTIN BIOSYNTHESIS CLUSTER-SPECIFIC TRANSCRIPTION REGULATOR ATNN-RELATED"/>
    <property type="match status" value="1"/>
</dbReference>
<keyword evidence="6" id="KW-0539">Nucleus</keyword>
<dbReference type="PROSITE" id="PS00463">
    <property type="entry name" value="ZN2_CY6_FUNGAL_1"/>
    <property type="match status" value="1"/>
</dbReference>
<name>A0A5N6GXY4_ASPFL</name>
<dbReference type="EMBL" id="ML734613">
    <property type="protein sequence ID" value="KAB8245363.1"/>
    <property type="molecule type" value="Genomic_DNA"/>
</dbReference>
<dbReference type="InterPro" id="IPR001138">
    <property type="entry name" value="Zn2Cys6_DnaBD"/>
</dbReference>
<evidence type="ECO:0000313" key="8">
    <source>
        <dbReference type="EMBL" id="KAB8245363.1"/>
    </source>
</evidence>
<dbReference type="PROSITE" id="PS50048">
    <property type="entry name" value="ZN2_CY6_FUNGAL_2"/>
    <property type="match status" value="1"/>
</dbReference>
<dbReference type="Proteomes" id="UP000325434">
    <property type="component" value="Unassembled WGS sequence"/>
</dbReference>
<protein>
    <recommendedName>
        <fullName evidence="7">Zn(2)-C6 fungal-type domain-containing protein</fullName>
    </recommendedName>
</protein>
<dbReference type="PANTHER" id="PTHR36206:SF16">
    <property type="entry name" value="TRANSCRIPTION FACTOR DOMAIN-CONTAINING PROTEIN-RELATED"/>
    <property type="match status" value="1"/>
</dbReference>
<dbReference type="SUPFAM" id="SSF57701">
    <property type="entry name" value="Zn2/Cys6 DNA-binding domain"/>
    <property type="match status" value="1"/>
</dbReference>
<dbReference type="GO" id="GO:0009893">
    <property type="term" value="P:positive regulation of metabolic process"/>
    <property type="evidence" value="ECO:0007669"/>
    <property type="project" value="UniProtKB-ARBA"/>
</dbReference>
<evidence type="ECO:0000256" key="1">
    <source>
        <dbReference type="ARBA" id="ARBA00022723"/>
    </source>
</evidence>
<dbReference type="AlphaFoldDB" id="A0A5N6GXY4"/>
<evidence type="ECO:0000259" key="7">
    <source>
        <dbReference type="PROSITE" id="PS50048"/>
    </source>
</evidence>
<evidence type="ECO:0000256" key="2">
    <source>
        <dbReference type="ARBA" id="ARBA00022833"/>
    </source>
</evidence>
<sequence>MRKKWCPKRSTTGCRTCRARRVNCDEAPGACKRCINAGWKCEGYDFARLSNLGRDDRGIISSLTLYRVSQGLPGVSPEEKRGFAFFQHLTIPNLTGFFNTSLWSDVVFP</sequence>
<feature type="domain" description="Zn(2)-C6 fungal-type" evidence="7">
    <location>
        <begin position="13"/>
        <end position="41"/>
    </location>
</feature>
<dbReference type="SMART" id="SM00066">
    <property type="entry name" value="GAL4"/>
    <property type="match status" value="1"/>
</dbReference>
<accession>A0A5N6GXY4</accession>
<dbReference type="GO" id="GO:0003677">
    <property type="term" value="F:DNA binding"/>
    <property type="evidence" value="ECO:0007669"/>
    <property type="project" value="UniProtKB-KW"/>
</dbReference>
<keyword evidence="2" id="KW-0862">Zinc</keyword>
<dbReference type="GO" id="GO:0008270">
    <property type="term" value="F:zinc ion binding"/>
    <property type="evidence" value="ECO:0007669"/>
    <property type="project" value="InterPro"/>
</dbReference>
<keyword evidence="1" id="KW-0479">Metal-binding</keyword>